<proteinExistence type="predicted"/>
<keyword evidence="2" id="KW-1185">Reference proteome</keyword>
<organism evidence="1 2">
    <name type="scientific">Inconstantimicrobium mannanitabidum</name>
    <dbReference type="NCBI Taxonomy" id="1604901"/>
    <lineage>
        <taxon>Bacteria</taxon>
        <taxon>Bacillati</taxon>
        <taxon>Bacillota</taxon>
        <taxon>Clostridia</taxon>
        <taxon>Eubacteriales</taxon>
        <taxon>Clostridiaceae</taxon>
        <taxon>Inconstantimicrobium</taxon>
    </lineage>
</organism>
<reference evidence="1" key="1">
    <citation type="journal article" date="2025" name="Int. J. Syst. Evol. Microbiol.">
        <title>Inconstantimicrobium mannanitabidum sp. nov., a novel member of the family Clostridiaceae isolated from anoxic soil under the treatment of reductive soil disinfestation.</title>
        <authorList>
            <person name="Ueki A."/>
            <person name="Tonouchi A."/>
            <person name="Honma S."/>
            <person name="Kaku N."/>
            <person name="Ueki K."/>
        </authorList>
    </citation>
    <scope>NUCLEOTIDE SEQUENCE</scope>
    <source>
        <strain evidence="1">TW13</strain>
    </source>
</reference>
<dbReference type="EMBL" id="BROD01000001">
    <property type="protein sequence ID" value="GKX67307.1"/>
    <property type="molecule type" value="Genomic_DNA"/>
</dbReference>
<gene>
    <name evidence="1" type="ORF">rsdtw13_25650</name>
</gene>
<sequence>MSVIFNTPLEQIVKNRTSIRTYTNEPISQDIKDKINKYINQLSGPFSAKTRVKLLESDLATDDVKLGTYGIIKGAKSYLGVAVEKGDLDLEQLGYEFEKLVLYVTSLGLGTCWLGGTFNKGEFSKAMETTENEIFPIVSPVGHATDKRRLLDSFMRFAAKSKQRKDWNELFFTEDFSTPLAEADSKDYTFALEMLRLAPSASNKQPWRVVKQGNIYHFYELKAEGYSDRFNYDIQRIDMGIGLCHFHLSVIEKDLKGEFKKLSPVVNNIPSNAHYTISWVCE</sequence>
<comment type="caution">
    <text evidence="1">The sequence shown here is derived from an EMBL/GenBank/DDBJ whole genome shotgun (WGS) entry which is preliminary data.</text>
</comment>
<name>A0ACB5REU2_9CLOT</name>
<evidence type="ECO:0000313" key="2">
    <source>
        <dbReference type="Proteomes" id="UP001058074"/>
    </source>
</evidence>
<dbReference type="Proteomes" id="UP001058074">
    <property type="component" value="Unassembled WGS sequence"/>
</dbReference>
<evidence type="ECO:0000313" key="1">
    <source>
        <dbReference type="EMBL" id="GKX67307.1"/>
    </source>
</evidence>
<accession>A0ACB5REU2</accession>
<protein>
    <submittedName>
        <fullName evidence="1">Nitroreductase</fullName>
    </submittedName>
</protein>